<dbReference type="AlphaFoldDB" id="A0AAV7W9M9"/>
<dbReference type="EMBL" id="JANPWB010000002">
    <property type="protein sequence ID" value="KAJ1210740.1"/>
    <property type="molecule type" value="Genomic_DNA"/>
</dbReference>
<evidence type="ECO:0000313" key="2">
    <source>
        <dbReference type="EMBL" id="KAJ1210740.1"/>
    </source>
</evidence>
<dbReference type="Proteomes" id="UP001066276">
    <property type="component" value="Chromosome 1_2"/>
</dbReference>
<comment type="caution">
    <text evidence="2">The sequence shown here is derived from an EMBL/GenBank/DDBJ whole genome shotgun (WGS) entry which is preliminary data.</text>
</comment>
<name>A0AAV7W9M9_PLEWA</name>
<reference evidence="2" key="1">
    <citation type="journal article" date="2022" name="bioRxiv">
        <title>Sequencing and chromosome-scale assembly of the giantPleurodeles waltlgenome.</title>
        <authorList>
            <person name="Brown T."/>
            <person name="Elewa A."/>
            <person name="Iarovenko S."/>
            <person name="Subramanian E."/>
            <person name="Araus A.J."/>
            <person name="Petzold A."/>
            <person name="Susuki M."/>
            <person name="Suzuki K.-i.T."/>
            <person name="Hayashi T."/>
            <person name="Toyoda A."/>
            <person name="Oliveira C."/>
            <person name="Osipova E."/>
            <person name="Leigh N.D."/>
            <person name="Simon A."/>
            <person name="Yun M.H."/>
        </authorList>
    </citation>
    <scope>NUCLEOTIDE SEQUENCE</scope>
    <source>
        <strain evidence="2">20211129_DDA</strain>
        <tissue evidence="2">Liver</tissue>
    </source>
</reference>
<gene>
    <name evidence="2" type="ORF">NDU88_006102</name>
</gene>
<feature type="region of interest" description="Disordered" evidence="1">
    <location>
        <begin position="91"/>
        <end position="129"/>
    </location>
</feature>
<accession>A0AAV7W9M9</accession>
<evidence type="ECO:0000256" key="1">
    <source>
        <dbReference type="SAM" id="MobiDB-lite"/>
    </source>
</evidence>
<protein>
    <submittedName>
        <fullName evidence="2">Uncharacterized protein</fullName>
    </submittedName>
</protein>
<proteinExistence type="predicted"/>
<keyword evidence="3" id="KW-1185">Reference proteome</keyword>
<organism evidence="2 3">
    <name type="scientific">Pleurodeles waltl</name>
    <name type="common">Iberian ribbed newt</name>
    <dbReference type="NCBI Taxonomy" id="8319"/>
    <lineage>
        <taxon>Eukaryota</taxon>
        <taxon>Metazoa</taxon>
        <taxon>Chordata</taxon>
        <taxon>Craniata</taxon>
        <taxon>Vertebrata</taxon>
        <taxon>Euteleostomi</taxon>
        <taxon>Amphibia</taxon>
        <taxon>Batrachia</taxon>
        <taxon>Caudata</taxon>
        <taxon>Salamandroidea</taxon>
        <taxon>Salamandridae</taxon>
        <taxon>Pleurodelinae</taxon>
        <taxon>Pleurodeles</taxon>
    </lineage>
</organism>
<sequence>MGTRAGRVGSLAYTGTTEDEMCETEMETLPVDGELALGQDEWEEVVGNDVVYRELKKCISNSEQDPEVWCESLKQYMEMKDELSVQGEVRRMQAVAQEQEDDDGKEEIDEEDEGVEDEEDNSATAPELE</sequence>
<feature type="compositionally biased region" description="Acidic residues" evidence="1">
    <location>
        <begin position="98"/>
        <end position="121"/>
    </location>
</feature>
<evidence type="ECO:0000313" key="3">
    <source>
        <dbReference type="Proteomes" id="UP001066276"/>
    </source>
</evidence>